<protein>
    <recommendedName>
        <fullName evidence="1">Antitoxin Xre/MbcA/ParS-like toxin-binding domain-containing protein</fullName>
    </recommendedName>
</protein>
<evidence type="ECO:0000313" key="3">
    <source>
        <dbReference type="Proteomes" id="UP001338309"/>
    </source>
</evidence>
<dbReference type="EMBL" id="BTPD01000002">
    <property type="protein sequence ID" value="GMQ28097.1"/>
    <property type="molecule type" value="Genomic_DNA"/>
</dbReference>
<evidence type="ECO:0000259" key="1">
    <source>
        <dbReference type="Pfam" id="PF09722"/>
    </source>
</evidence>
<reference evidence="2 3" key="1">
    <citation type="submission" date="2023-08" db="EMBL/GenBank/DDBJ databases">
        <title>Draft genome sequence of Algoriphagus confluentis.</title>
        <authorList>
            <person name="Takatani N."/>
            <person name="Hosokawa M."/>
            <person name="Sawabe T."/>
        </authorList>
    </citation>
    <scope>NUCLEOTIDE SEQUENCE [LARGE SCALE GENOMIC DNA]</scope>
    <source>
        <strain evidence="2 3">NBRC 111222</strain>
    </source>
</reference>
<comment type="caution">
    <text evidence="2">The sequence shown here is derived from an EMBL/GenBank/DDBJ whole genome shotgun (WGS) entry which is preliminary data.</text>
</comment>
<sequence>MEINSKAMSQTWKIRFSDAEPEEIEVGNSPYHFFQSSPSRVSDPAESYGAVLDFHETGRFFDFLDFTTHDIAEVMEIDPSTLFRWKKEDRKLSRALTKNLLEIDQIIAKGVRIYGTEELFSQWLQTPNAGLGNQKPAYLLKNPYQITLVDQALEAISWGNIL</sequence>
<feature type="domain" description="Antitoxin Xre/MbcA/ParS-like toxin-binding" evidence="1">
    <location>
        <begin position="112"/>
        <end position="159"/>
    </location>
</feature>
<evidence type="ECO:0000313" key="2">
    <source>
        <dbReference type="EMBL" id="GMQ28097.1"/>
    </source>
</evidence>
<proteinExistence type="predicted"/>
<keyword evidence="3" id="KW-1185">Reference proteome</keyword>
<name>A0ABQ6PJF5_9BACT</name>
<dbReference type="InterPro" id="IPR024467">
    <property type="entry name" value="Xre/MbcA/ParS-like_toxin-bd"/>
</dbReference>
<organism evidence="2 3">
    <name type="scientific">Algoriphagus confluentis</name>
    <dbReference type="NCBI Taxonomy" id="1697556"/>
    <lineage>
        <taxon>Bacteria</taxon>
        <taxon>Pseudomonadati</taxon>
        <taxon>Bacteroidota</taxon>
        <taxon>Cytophagia</taxon>
        <taxon>Cytophagales</taxon>
        <taxon>Cyclobacteriaceae</taxon>
        <taxon>Algoriphagus</taxon>
    </lineage>
</organism>
<dbReference type="Proteomes" id="UP001338309">
    <property type="component" value="Unassembled WGS sequence"/>
</dbReference>
<dbReference type="Pfam" id="PF09722">
    <property type="entry name" value="Xre_MbcA_ParS_C"/>
    <property type="match status" value="1"/>
</dbReference>
<accession>A0ABQ6PJF5</accession>
<gene>
    <name evidence="2" type="ORF">Aconfl_07400</name>
</gene>